<protein>
    <submittedName>
        <fullName evidence="3">Flagellar hook-length control protein FliK</fullName>
    </submittedName>
</protein>
<dbReference type="InterPro" id="IPR038610">
    <property type="entry name" value="FliK-like_C_sf"/>
</dbReference>
<name>A0AAJ1WXG7_9HYPH</name>
<feature type="domain" description="Flagellar hook-length control protein-like C-terminal" evidence="2">
    <location>
        <begin position="380"/>
        <end position="443"/>
    </location>
</feature>
<dbReference type="AlphaFoldDB" id="A0AAJ1WXG7"/>
<dbReference type="Pfam" id="PF02120">
    <property type="entry name" value="Flg_hook"/>
    <property type="match status" value="1"/>
</dbReference>
<sequence length="516" mass="51545">MNPISAALQSPTPKLDRDVVSSSANDDTLQQGPGRESAFGSVLRTLSGAGTPSSADTDAGKGKPDDGEDDAPPAAEVAPASPAPAVPGSSAAAMVANFLSVAFPALAAAAAKTQASVQGQPTESALASATGGLPVSGLGSTAAPIGGTASGSAPMPIKVPSEDATDMLPADRTSRADDGVRPEGAARTDATQHMAGSLQMEVAKILRAAAAKVEVLGSAVHFKPVVPGAAPAPDGANAIATAAATEGSIAASQIAKPEGPALNAAAAALKLAPQIRAEPDPRRATALNAEGEPEKPMAMTPALGHAISGVERAILAAVGERAEEAASSAGPHDGSGIATSLPAGSLPLIATAIKDELDRATAAQSRIQPDPAAPGIPGGPMRTLKIQLRPDELGVVTVEMRLSNGQLETHLRASQPETAALLHKDTAILTDLLNQGGYKADVIVGQARPTETGTGSGSGSGGSQQQASPSFTDGGARPGNEGARQRQEEQRQATGNRREGERTDEAVRPRDSGVYL</sequence>
<feature type="compositionally biased region" description="Basic and acidic residues" evidence="1">
    <location>
        <begin position="483"/>
        <end position="516"/>
    </location>
</feature>
<dbReference type="Proteomes" id="UP001223420">
    <property type="component" value="Unassembled WGS sequence"/>
</dbReference>
<accession>A0AAJ1WXG7</accession>
<comment type="caution">
    <text evidence="3">The sequence shown here is derived from an EMBL/GenBank/DDBJ whole genome shotgun (WGS) entry which is preliminary data.</text>
</comment>
<evidence type="ECO:0000256" key="1">
    <source>
        <dbReference type="SAM" id="MobiDB-lite"/>
    </source>
</evidence>
<dbReference type="EMBL" id="JAUSWL010000008">
    <property type="protein sequence ID" value="MDQ0545412.1"/>
    <property type="molecule type" value="Genomic_DNA"/>
</dbReference>
<feature type="region of interest" description="Disordered" evidence="1">
    <location>
        <begin position="448"/>
        <end position="516"/>
    </location>
</feature>
<keyword evidence="3" id="KW-0969">Cilium</keyword>
<keyword evidence="3" id="KW-0282">Flagellum</keyword>
<gene>
    <name evidence="3" type="ORF">QO001_004355</name>
</gene>
<feature type="compositionally biased region" description="Polar residues" evidence="1">
    <location>
        <begin position="20"/>
        <end position="31"/>
    </location>
</feature>
<feature type="region of interest" description="Disordered" evidence="1">
    <location>
        <begin position="144"/>
        <end position="193"/>
    </location>
</feature>
<dbReference type="CDD" id="cd17470">
    <property type="entry name" value="T3SS_Flik_C"/>
    <property type="match status" value="1"/>
</dbReference>
<dbReference type="Gene3D" id="3.30.750.140">
    <property type="match status" value="1"/>
</dbReference>
<organism evidence="3 4">
    <name type="scientific">Methylobacterium brachiatum</name>
    <dbReference type="NCBI Taxonomy" id="269660"/>
    <lineage>
        <taxon>Bacteria</taxon>
        <taxon>Pseudomonadati</taxon>
        <taxon>Pseudomonadota</taxon>
        <taxon>Alphaproteobacteria</taxon>
        <taxon>Hyphomicrobiales</taxon>
        <taxon>Methylobacteriaceae</taxon>
        <taxon>Methylobacterium</taxon>
    </lineage>
</organism>
<feature type="compositionally biased region" description="Basic and acidic residues" evidence="1">
    <location>
        <begin position="172"/>
        <end position="186"/>
    </location>
</feature>
<evidence type="ECO:0000259" key="2">
    <source>
        <dbReference type="Pfam" id="PF02120"/>
    </source>
</evidence>
<evidence type="ECO:0000313" key="3">
    <source>
        <dbReference type="EMBL" id="MDQ0545412.1"/>
    </source>
</evidence>
<reference evidence="3" key="1">
    <citation type="submission" date="2023-07" db="EMBL/GenBank/DDBJ databases">
        <title>Genomic Encyclopedia of Type Strains, Phase IV (KMG-IV): sequencing the most valuable type-strain genomes for metagenomic binning, comparative biology and taxonomic classification.</title>
        <authorList>
            <person name="Goeker M."/>
        </authorList>
    </citation>
    <scope>NUCLEOTIDE SEQUENCE</scope>
    <source>
        <strain evidence="3">DSM 19569</strain>
    </source>
</reference>
<feature type="region of interest" description="Disordered" evidence="1">
    <location>
        <begin position="1"/>
        <end position="88"/>
    </location>
</feature>
<keyword evidence="3" id="KW-0966">Cell projection</keyword>
<proteinExistence type="predicted"/>
<evidence type="ECO:0000313" key="4">
    <source>
        <dbReference type="Proteomes" id="UP001223420"/>
    </source>
</evidence>
<dbReference type="InterPro" id="IPR021136">
    <property type="entry name" value="Flagellar_hook_control-like_C"/>
</dbReference>
<dbReference type="RefSeq" id="WP_230367155.1">
    <property type="nucleotide sequence ID" value="NZ_JAJALK010000009.1"/>
</dbReference>